<evidence type="ECO:0000256" key="2">
    <source>
        <dbReference type="ARBA" id="ARBA00022771"/>
    </source>
</evidence>
<accession>A0A803M2U3</accession>
<reference evidence="6" key="1">
    <citation type="journal article" date="2017" name="Nature">
        <title>The genome of Chenopodium quinoa.</title>
        <authorList>
            <person name="Jarvis D.E."/>
            <person name="Ho Y.S."/>
            <person name="Lightfoot D.J."/>
            <person name="Schmoeckel S.M."/>
            <person name="Li B."/>
            <person name="Borm T.J.A."/>
            <person name="Ohyanagi H."/>
            <person name="Mineta K."/>
            <person name="Michell C.T."/>
            <person name="Saber N."/>
            <person name="Kharbatia N.M."/>
            <person name="Rupper R.R."/>
            <person name="Sharp A.R."/>
            <person name="Dally N."/>
            <person name="Boughton B.A."/>
            <person name="Woo Y.H."/>
            <person name="Gao G."/>
            <person name="Schijlen E.G.W.M."/>
            <person name="Guo X."/>
            <person name="Momin A.A."/>
            <person name="Negrao S."/>
            <person name="Al-Babili S."/>
            <person name="Gehring C."/>
            <person name="Roessner U."/>
            <person name="Jung C."/>
            <person name="Murphy K."/>
            <person name="Arold S.T."/>
            <person name="Gojobori T."/>
            <person name="van der Linden C.G."/>
            <person name="van Loo E.N."/>
            <person name="Jellen E.N."/>
            <person name="Maughan P.J."/>
            <person name="Tester M."/>
        </authorList>
    </citation>
    <scope>NUCLEOTIDE SEQUENCE [LARGE SCALE GENOMIC DNA]</scope>
    <source>
        <strain evidence="6">cv. PI 614886</strain>
    </source>
</reference>
<dbReference type="EnsemblPlants" id="AUR62022541-RA">
    <property type="protein sequence ID" value="AUR62022541-RA:cds"/>
    <property type="gene ID" value="AUR62022541"/>
</dbReference>
<reference evidence="6" key="2">
    <citation type="submission" date="2021-03" db="UniProtKB">
        <authorList>
            <consortium name="EnsemblPlants"/>
        </authorList>
    </citation>
    <scope>IDENTIFICATION</scope>
</reference>
<dbReference type="PANTHER" id="PTHR31973">
    <property type="entry name" value="POLYPROTEIN, PUTATIVE-RELATED"/>
    <property type="match status" value="1"/>
</dbReference>
<evidence type="ECO:0000313" key="6">
    <source>
        <dbReference type="EnsemblPlants" id="AUR62022541-RA:cds"/>
    </source>
</evidence>
<evidence type="ECO:0000313" key="7">
    <source>
        <dbReference type="Proteomes" id="UP000596660"/>
    </source>
</evidence>
<dbReference type="Gramene" id="AUR62022541-RA">
    <property type="protein sequence ID" value="AUR62022541-RA:cds"/>
    <property type="gene ID" value="AUR62022541"/>
</dbReference>
<dbReference type="OMA" id="RRSCICH"/>
<sequence>MQSVVKIIERGQKQIWNMRVIQVDLHEFEVDDEQETFVVNLENKTCGCYRWTLMGIPCWHALACIAKRRLNYEDFIHPAYHIATYAATYAPAFHAMPGHNQWGDSDRPQP</sequence>
<organism evidence="6 7">
    <name type="scientific">Chenopodium quinoa</name>
    <name type="common">Quinoa</name>
    <dbReference type="NCBI Taxonomy" id="63459"/>
    <lineage>
        <taxon>Eukaryota</taxon>
        <taxon>Viridiplantae</taxon>
        <taxon>Streptophyta</taxon>
        <taxon>Embryophyta</taxon>
        <taxon>Tracheophyta</taxon>
        <taxon>Spermatophyta</taxon>
        <taxon>Magnoliopsida</taxon>
        <taxon>eudicotyledons</taxon>
        <taxon>Gunneridae</taxon>
        <taxon>Pentapetalae</taxon>
        <taxon>Caryophyllales</taxon>
        <taxon>Chenopodiaceae</taxon>
        <taxon>Chenopodioideae</taxon>
        <taxon>Atripliceae</taxon>
        <taxon>Chenopodium</taxon>
    </lineage>
</organism>
<dbReference type="PANTHER" id="PTHR31973:SF187">
    <property type="entry name" value="MUTATOR TRANSPOSASE MUDRA PROTEIN"/>
    <property type="match status" value="1"/>
</dbReference>
<keyword evidence="2 4" id="KW-0863">Zinc-finger</keyword>
<dbReference type="Pfam" id="PF04434">
    <property type="entry name" value="SWIM"/>
    <property type="match status" value="1"/>
</dbReference>
<protein>
    <recommendedName>
        <fullName evidence="5">SWIM-type domain-containing protein</fullName>
    </recommendedName>
</protein>
<keyword evidence="1" id="KW-0479">Metal-binding</keyword>
<dbReference type="GO" id="GO:0008270">
    <property type="term" value="F:zinc ion binding"/>
    <property type="evidence" value="ECO:0007669"/>
    <property type="project" value="UniProtKB-KW"/>
</dbReference>
<dbReference type="InterPro" id="IPR007527">
    <property type="entry name" value="Znf_SWIM"/>
</dbReference>
<name>A0A803M2U3_CHEQI</name>
<evidence type="ECO:0000256" key="1">
    <source>
        <dbReference type="ARBA" id="ARBA00022723"/>
    </source>
</evidence>
<dbReference type="SMART" id="SM00575">
    <property type="entry name" value="ZnF_PMZ"/>
    <property type="match status" value="1"/>
</dbReference>
<keyword evidence="7" id="KW-1185">Reference proteome</keyword>
<proteinExistence type="predicted"/>
<evidence type="ECO:0000259" key="5">
    <source>
        <dbReference type="PROSITE" id="PS50966"/>
    </source>
</evidence>
<dbReference type="PROSITE" id="PS50966">
    <property type="entry name" value="ZF_SWIM"/>
    <property type="match status" value="1"/>
</dbReference>
<evidence type="ECO:0000256" key="4">
    <source>
        <dbReference type="PROSITE-ProRule" id="PRU00325"/>
    </source>
</evidence>
<keyword evidence="3" id="KW-0862">Zinc</keyword>
<evidence type="ECO:0000256" key="3">
    <source>
        <dbReference type="ARBA" id="ARBA00022833"/>
    </source>
</evidence>
<dbReference type="InterPro" id="IPR006564">
    <property type="entry name" value="Znf_PMZ"/>
</dbReference>
<dbReference type="AlphaFoldDB" id="A0A803M2U3"/>
<dbReference type="Proteomes" id="UP000596660">
    <property type="component" value="Unplaced"/>
</dbReference>
<feature type="domain" description="SWIM-type" evidence="5">
    <location>
        <begin position="37"/>
        <end position="69"/>
    </location>
</feature>